<evidence type="ECO:0000313" key="4">
    <source>
        <dbReference type="Proteomes" id="UP000815677"/>
    </source>
</evidence>
<keyword evidence="2" id="KW-0472">Membrane</keyword>
<evidence type="ECO:0000256" key="2">
    <source>
        <dbReference type="SAM" id="Phobius"/>
    </source>
</evidence>
<reference evidence="3" key="1">
    <citation type="submission" date="2014-09" db="EMBL/GenBank/DDBJ databases">
        <title>Genome sequence of the luminous mushroom Mycena chlorophos for searching fungal bioluminescence genes.</title>
        <authorList>
            <person name="Tanaka Y."/>
            <person name="Kasuga D."/>
            <person name="Oba Y."/>
            <person name="Hase S."/>
            <person name="Sato K."/>
            <person name="Oba Y."/>
            <person name="Sakakibara Y."/>
        </authorList>
    </citation>
    <scope>NUCLEOTIDE SEQUENCE</scope>
</reference>
<evidence type="ECO:0000256" key="1">
    <source>
        <dbReference type="SAM" id="MobiDB-lite"/>
    </source>
</evidence>
<feature type="transmembrane region" description="Helical" evidence="2">
    <location>
        <begin position="97"/>
        <end position="120"/>
    </location>
</feature>
<name>A0ABQ0M5S6_MYCCL</name>
<feature type="compositionally biased region" description="Low complexity" evidence="1">
    <location>
        <begin position="217"/>
        <end position="231"/>
    </location>
</feature>
<accession>A0ABQ0M5S6</accession>
<organism evidence="3 4">
    <name type="scientific">Mycena chlorophos</name>
    <name type="common">Agaric fungus</name>
    <name type="synonym">Agaricus chlorophos</name>
    <dbReference type="NCBI Taxonomy" id="658473"/>
    <lineage>
        <taxon>Eukaryota</taxon>
        <taxon>Fungi</taxon>
        <taxon>Dikarya</taxon>
        <taxon>Basidiomycota</taxon>
        <taxon>Agaricomycotina</taxon>
        <taxon>Agaricomycetes</taxon>
        <taxon>Agaricomycetidae</taxon>
        <taxon>Agaricales</taxon>
        <taxon>Marasmiineae</taxon>
        <taxon>Mycenaceae</taxon>
        <taxon>Mycena</taxon>
    </lineage>
</organism>
<dbReference type="EMBL" id="DF849740">
    <property type="protein sequence ID" value="GAT58587.1"/>
    <property type="molecule type" value="Genomic_DNA"/>
</dbReference>
<gene>
    <name evidence="3" type="ORF">MCHLO_14999</name>
</gene>
<sequence>MRAETSLSLSLFPLPLDFFFFNSLARRDSMTTNGVSVLSTTQEGDSFTTTTSTSLPLGVTQTPLTSVITSILLPSSSGSTKNDSASKPSSDGLSSQAIAGFSLGAGILAGAILVLLYVVIQRRRQRRRRQQFARNQDQSRDNEQLIPREFPAAEQAEEKIPFESPPPTPATPQAAHAKVMQWVQDTRNRARTSVASSYLPTIASEPEGAVDLSRGPSVASSKSAYSQASAAYTIRRSEEGGTTRPSAELLRLSRITE</sequence>
<keyword evidence="2" id="KW-0812">Transmembrane</keyword>
<evidence type="ECO:0000313" key="3">
    <source>
        <dbReference type="EMBL" id="GAT58587.1"/>
    </source>
</evidence>
<feature type="region of interest" description="Disordered" evidence="1">
    <location>
        <begin position="205"/>
        <end position="257"/>
    </location>
</feature>
<proteinExistence type="predicted"/>
<protein>
    <submittedName>
        <fullName evidence="3">Uncharacterized protein</fullName>
    </submittedName>
</protein>
<keyword evidence="4" id="KW-1185">Reference proteome</keyword>
<dbReference type="Proteomes" id="UP000815677">
    <property type="component" value="Unassembled WGS sequence"/>
</dbReference>
<keyword evidence="2" id="KW-1133">Transmembrane helix</keyword>